<accession>A0ABU3Y9E1</accession>
<gene>
    <name evidence="1" type="ORF">RZN05_13650</name>
</gene>
<evidence type="ECO:0000313" key="2">
    <source>
        <dbReference type="Proteomes" id="UP001273531"/>
    </source>
</evidence>
<reference evidence="1 2" key="1">
    <citation type="submission" date="2023-10" db="EMBL/GenBank/DDBJ databases">
        <title>Sphingomonas sp. HF-S4 16S ribosomal RNA gene Genome sequencing and assembly.</title>
        <authorList>
            <person name="Lee H."/>
        </authorList>
    </citation>
    <scope>NUCLEOTIDE SEQUENCE [LARGE SCALE GENOMIC DNA]</scope>
    <source>
        <strain evidence="1 2">HF-S4</strain>
    </source>
</reference>
<comment type="caution">
    <text evidence="1">The sequence shown here is derived from an EMBL/GenBank/DDBJ whole genome shotgun (WGS) entry which is preliminary data.</text>
</comment>
<dbReference type="PROSITE" id="PS51257">
    <property type="entry name" value="PROKAR_LIPOPROTEIN"/>
    <property type="match status" value="1"/>
</dbReference>
<sequence length="149" mass="15432">MKIRIIVLAASVLTGCTGPTWPSDQIPAGMEIERSLFAGGGFGLRESCDALVVELSDASATRLITGKRTKSGIELTPPGGGWSITPIPQASGNAAYEAAFAGCESGDRPLGDLPGALKRPGAFYKILNHGEAILIVAPRAKLAGYFNFG</sequence>
<protein>
    <recommendedName>
        <fullName evidence="3">Lipoprotein</fullName>
    </recommendedName>
</protein>
<evidence type="ECO:0008006" key="3">
    <source>
        <dbReference type="Google" id="ProtNLM"/>
    </source>
</evidence>
<dbReference type="EMBL" id="JAWJEJ010000001">
    <property type="protein sequence ID" value="MDV3458035.1"/>
    <property type="molecule type" value="Genomic_DNA"/>
</dbReference>
<evidence type="ECO:0000313" key="1">
    <source>
        <dbReference type="EMBL" id="MDV3458035.1"/>
    </source>
</evidence>
<proteinExistence type="predicted"/>
<dbReference type="RefSeq" id="WP_317227150.1">
    <property type="nucleotide sequence ID" value="NZ_JAWJEJ010000001.1"/>
</dbReference>
<organism evidence="1 2">
    <name type="scientific">Sphingomonas agrestis</name>
    <dbReference type="NCBI Taxonomy" id="3080540"/>
    <lineage>
        <taxon>Bacteria</taxon>
        <taxon>Pseudomonadati</taxon>
        <taxon>Pseudomonadota</taxon>
        <taxon>Alphaproteobacteria</taxon>
        <taxon>Sphingomonadales</taxon>
        <taxon>Sphingomonadaceae</taxon>
        <taxon>Sphingomonas</taxon>
    </lineage>
</organism>
<dbReference type="Proteomes" id="UP001273531">
    <property type="component" value="Unassembled WGS sequence"/>
</dbReference>
<name>A0ABU3Y9E1_9SPHN</name>
<keyword evidence="2" id="KW-1185">Reference proteome</keyword>